<proteinExistence type="predicted"/>
<keyword evidence="4" id="KW-1185">Reference proteome</keyword>
<organism evidence="3 4">
    <name type="scientific">Actinophytocola glycyrrhizae</name>
    <dbReference type="NCBI Taxonomy" id="2044873"/>
    <lineage>
        <taxon>Bacteria</taxon>
        <taxon>Bacillati</taxon>
        <taxon>Actinomycetota</taxon>
        <taxon>Actinomycetes</taxon>
        <taxon>Pseudonocardiales</taxon>
        <taxon>Pseudonocardiaceae</taxon>
    </lineage>
</organism>
<gene>
    <name evidence="3" type="ORF">ACFPCV_20600</name>
</gene>
<dbReference type="InterPro" id="IPR013815">
    <property type="entry name" value="ATP_grasp_subdomain_1"/>
</dbReference>
<dbReference type="Gene3D" id="3.40.50.720">
    <property type="entry name" value="NAD(P)-binding Rossmann-like Domain"/>
    <property type="match status" value="1"/>
</dbReference>
<feature type="domain" description="ATP-grasp" evidence="2">
    <location>
        <begin position="476"/>
        <end position="512"/>
    </location>
</feature>
<dbReference type="Pfam" id="PF13380">
    <property type="entry name" value="CoA_binding_2"/>
    <property type="match status" value="1"/>
</dbReference>
<accession>A0ABV9S525</accession>
<dbReference type="InterPro" id="IPR003781">
    <property type="entry name" value="CoA-bd"/>
</dbReference>
<comment type="caution">
    <text evidence="3">The sequence shown here is derived from an EMBL/GenBank/DDBJ whole genome shotgun (WGS) entry which is preliminary data.</text>
</comment>
<dbReference type="Gene3D" id="3.30.470.20">
    <property type="entry name" value="ATP-grasp fold, B domain"/>
    <property type="match status" value="1"/>
</dbReference>
<protein>
    <submittedName>
        <fullName evidence="3">Acetate--CoA ligase family protein</fullName>
    </submittedName>
</protein>
<dbReference type="InterPro" id="IPR016102">
    <property type="entry name" value="Succinyl-CoA_synth-like"/>
</dbReference>
<dbReference type="SUPFAM" id="SSF51735">
    <property type="entry name" value="NAD(P)-binding Rossmann-fold domains"/>
    <property type="match status" value="1"/>
</dbReference>
<dbReference type="SUPFAM" id="SSF56059">
    <property type="entry name" value="Glutathione synthetase ATP-binding domain-like"/>
    <property type="match status" value="1"/>
</dbReference>
<dbReference type="Gene3D" id="3.30.1490.20">
    <property type="entry name" value="ATP-grasp fold, A domain"/>
    <property type="match status" value="1"/>
</dbReference>
<dbReference type="SUPFAM" id="SSF52210">
    <property type="entry name" value="Succinyl-CoA synthetase domains"/>
    <property type="match status" value="2"/>
</dbReference>
<evidence type="ECO:0000313" key="4">
    <source>
        <dbReference type="Proteomes" id="UP001595859"/>
    </source>
</evidence>
<reference evidence="4" key="1">
    <citation type="journal article" date="2019" name="Int. J. Syst. Evol. Microbiol.">
        <title>The Global Catalogue of Microorganisms (GCM) 10K type strain sequencing project: providing services to taxonomists for standard genome sequencing and annotation.</title>
        <authorList>
            <consortium name="The Broad Institute Genomics Platform"/>
            <consortium name="The Broad Institute Genome Sequencing Center for Infectious Disease"/>
            <person name="Wu L."/>
            <person name="Ma J."/>
        </authorList>
    </citation>
    <scope>NUCLEOTIDE SEQUENCE [LARGE SCALE GENOMIC DNA]</scope>
    <source>
        <strain evidence="4">ZS-22-S1</strain>
    </source>
</reference>
<evidence type="ECO:0000259" key="2">
    <source>
        <dbReference type="PROSITE" id="PS50975"/>
    </source>
</evidence>
<name>A0ABV9S525_9PSEU</name>
<dbReference type="PANTHER" id="PTHR42793:SF1">
    <property type="entry name" value="PEPTIDYL-LYSINE N-ACETYLTRANSFERASE PATZ"/>
    <property type="match status" value="1"/>
</dbReference>
<dbReference type="Pfam" id="PF13607">
    <property type="entry name" value="Succ_CoA_lig"/>
    <property type="match status" value="1"/>
</dbReference>
<evidence type="ECO:0000256" key="1">
    <source>
        <dbReference type="PROSITE-ProRule" id="PRU00409"/>
    </source>
</evidence>
<keyword evidence="1" id="KW-0067">ATP-binding</keyword>
<dbReference type="EMBL" id="JBHSIS010000009">
    <property type="protein sequence ID" value="MFC4855919.1"/>
    <property type="molecule type" value="Genomic_DNA"/>
</dbReference>
<dbReference type="Pfam" id="PF13549">
    <property type="entry name" value="ATP-grasp_5"/>
    <property type="match status" value="1"/>
</dbReference>
<dbReference type="PANTHER" id="PTHR42793">
    <property type="entry name" value="COA BINDING DOMAIN CONTAINING PROTEIN"/>
    <property type="match status" value="1"/>
</dbReference>
<evidence type="ECO:0000313" key="3">
    <source>
        <dbReference type="EMBL" id="MFC4855919.1"/>
    </source>
</evidence>
<dbReference type="PROSITE" id="PS50975">
    <property type="entry name" value="ATP_GRASP"/>
    <property type="match status" value="1"/>
</dbReference>
<dbReference type="RefSeq" id="WP_378057887.1">
    <property type="nucleotide sequence ID" value="NZ_JBHSIS010000009.1"/>
</dbReference>
<dbReference type="SMART" id="SM00881">
    <property type="entry name" value="CoA_binding"/>
    <property type="match status" value="1"/>
</dbReference>
<dbReference type="InterPro" id="IPR011761">
    <property type="entry name" value="ATP-grasp"/>
</dbReference>
<dbReference type="Gene3D" id="3.40.50.261">
    <property type="entry name" value="Succinyl-CoA synthetase domains"/>
    <property type="match status" value="2"/>
</dbReference>
<keyword evidence="1" id="KW-0547">Nucleotide-binding</keyword>
<keyword evidence="3" id="KW-0436">Ligase</keyword>
<sequence length="688" mass="69446">MHLGSLLHPRGIAVVGASDTAGKAGYALTRTLSGFDGDLYPVNPAGGTIAGRTAYPAVTDIGAPVDLAVLAVPPRAVPGVLADCGKAGVTAAIVCSGGFAEAGADGAALQDTVTAVAREHGIRLLGPNTSGYVNPADGVFATFVPSVVDLPAGPAAIVAQSGGVNLALCFLAAAEGLGLRLGVGLGNAVDVGFADVLDHLAADDATAVIGLHVEGVPDGRRLVDAVARTAVGKPVVVLKVGRTDVGDFARSHTGAITGPFELTRAALAQAGAVVVDDPAELVDALRALAAGRVPATRRPGVGVVTGQAGPGLIIADALAAAGVPVPALSTASRARVGELLPPLTYQDNPVDTGRPSETFPEVAATVAADPGIDALAVYALDEPDALDLAATVRVIGRSAGGAVPVLVGSGGLPAVLDARQRELDLPLFRSPDRLARAMSALVADSAAAYRLARRADGWRPAGRTLGPEPVDEHRAKVLLAEFGLTVPRRYACDTRADAHHALEALGGPVVVKIRDAGITHKSDVDGVRVGVRTAADLDDALDAIDRSASALGTVPRYLVERQAPAGPELIVGATRDAVFGPAVLLALGGVGVELAADPILRLAPLSDVDTEDMVAALPERLLAGYRGAVPVDRAAVAAAVRSVAAVLLHHDDVAEVEVNPLRLTRDGPVALDAVIVLEQPAGEKEVRG</sequence>
<dbReference type="GO" id="GO:0016874">
    <property type="term" value="F:ligase activity"/>
    <property type="evidence" value="ECO:0007669"/>
    <property type="project" value="UniProtKB-KW"/>
</dbReference>
<dbReference type="Proteomes" id="UP001595859">
    <property type="component" value="Unassembled WGS sequence"/>
</dbReference>
<dbReference type="InterPro" id="IPR032875">
    <property type="entry name" value="Succ_CoA_lig_flav_dom"/>
</dbReference>
<dbReference type="InterPro" id="IPR036291">
    <property type="entry name" value="NAD(P)-bd_dom_sf"/>
</dbReference>